<evidence type="ECO:0000256" key="2">
    <source>
        <dbReference type="ARBA" id="ARBA00023125"/>
    </source>
</evidence>
<dbReference type="GO" id="GO:0015074">
    <property type="term" value="P:DNA integration"/>
    <property type="evidence" value="ECO:0007669"/>
    <property type="project" value="InterPro"/>
</dbReference>
<dbReference type="EMBL" id="PQWO01000027">
    <property type="protein sequence ID" value="PZD70814.1"/>
    <property type="molecule type" value="Genomic_DNA"/>
</dbReference>
<evidence type="ECO:0000259" key="4">
    <source>
        <dbReference type="PROSITE" id="PS50994"/>
    </source>
</evidence>
<evidence type="ECO:0000256" key="1">
    <source>
        <dbReference type="ARBA" id="ARBA00022578"/>
    </source>
</evidence>
<keyword evidence="2" id="KW-0238">DNA-binding</keyword>
<accession>A0A2W1JKT8</accession>
<organism evidence="5 6">
    <name type="scientific">Acaryochloris thomasi RCC1774</name>
    <dbReference type="NCBI Taxonomy" id="1764569"/>
    <lineage>
        <taxon>Bacteria</taxon>
        <taxon>Bacillati</taxon>
        <taxon>Cyanobacteriota</taxon>
        <taxon>Cyanophyceae</taxon>
        <taxon>Acaryochloridales</taxon>
        <taxon>Acaryochloridaceae</taxon>
        <taxon>Acaryochloris</taxon>
        <taxon>Acaryochloris thomasi</taxon>
    </lineage>
</organism>
<dbReference type="PANTHER" id="PTHR35528">
    <property type="entry name" value="BLL1675 PROTEIN"/>
    <property type="match status" value="1"/>
</dbReference>
<evidence type="ECO:0000256" key="3">
    <source>
        <dbReference type="ARBA" id="ARBA00023172"/>
    </source>
</evidence>
<dbReference type="NCBIfam" id="NF033587">
    <property type="entry name" value="transpos_IS6"/>
    <property type="match status" value="1"/>
</dbReference>
<keyword evidence="1" id="KW-0815">Transposition</keyword>
<proteinExistence type="predicted"/>
<dbReference type="PROSITE" id="PS50994">
    <property type="entry name" value="INTEGRASE"/>
    <property type="match status" value="1"/>
</dbReference>
<dbReference type="GO" id="GO:0003677">
    <property type="term" value="F:DNA binding"/>
    <property type="evidence" value="ECO:0007669"/>
    <property type="project" value="UniProtKB-KW"/>
</dbReference>
<keyword evidence="3" id="KW-0233">DNA recombination</keyword>
<evidence type="ECO:0000313" key="5">
    <source>
        <dbReference type="EMBL" id="PZD70814.1"/>
    </source>
</evidence>
<reference evidence="5 6" key="1">
    <citation type="journal article" date="2018" name="Sci. Rep.">
        <title>A novel species of the marine cyanobacterium Acaryochloris with a unique pigment content and lifestyle.</title>
        <authorList>
            <person name="Partensky F."/>
            <person name="Six C."/>
            <person name="Ratin M."/>
            <person name="Garczarek L."/>
            <person name="Vaulot D."/>
            <person name="Probert I."/>
            <person name="Calteau A."/>
            <person name="Gourvil P."/>
            <person name="Marie D."/>
            <person name="Grebert T."/>
            <person name="Bouchier C."/>
            <person name="Le Panse S."/>
            <person name="Gachenot M."/>
            <person name="Rodriguez F."/>
            <person name="Garrido J.L."/>
        </authorList>
    </citation>
    <scope>NUCLEOTIDE SEQUENCE [LARGE SCALE GENOMIC DNA]</scope>
    <source>
        <strain evidence="5 6">RCC1774</strain>
    </source>
</reference>
<dbReference type="InterPro" id="IPR052183">
    <property type="entry name" value="IS_Transposase"/>
</dbReference>
<feature type="domain" description="Integrase catalytic" evidence="4">
    <location>
        <begin position="31"/>
        <end position="191"/>
    </location>
</feature>
<dbReference type="InterPro" id="IPR001584">
    <property type="entry name" value="Integrase_cat-core"/>
</dbReference>
<gene>
    <name evidence="5" type="ORF">C1752_08956</name>
</gene>
<dbReference type="Pfam" id="PF13610">
    <property type="entry name" value="DDE_Tnp_IS240"/>
    <property type="match status" value="1"/>
</dbReference>
<name>A0A2W1JKT8_9CYAN</name>
<keyword evidence="6" id="KW-1185">Reference proteome</keyword>
<comment type="caution">
    <text evidence="5">The sequence shown here is derived from an EMBL/GenBank/DDBJ whole genome shotgun (WGS) entry which is preliminary data.</text>
</comment>
<dbReference type="GO" id="GO:0006310">
    <property type="term" value="P:DNA recombination"/>
    <property type="evidence" value="ECO:0007669"/>
    <property type="project" value="UniProtKB-KW"/>
</dbReference>
<evidence type="ECO:0000313" key="6">
    <source>
        <dbReference type="Proteomes" id="UP000248857"/>
    </source>
</evidence>
<dbReference type="Proteomes" id="UP000248857">
    <property type="component" value="Unassembled WGS sequence"/>
</dbReference>
<protein>
    <recommendedName>
        <fullName evidence="4">Integrase catalytic domain-containing protein</fullName>
    </recommendedName>
</protein>
<dbReference type="PANTHER" id="PTHR35528:SF3">
    <property type="entry name" value="BLL1675 PROTEIN"/>
    <property type="match status" value="1"/>
</dbReference>
<dbReference type="AlphaFoldDB" id="A0A2W1JKT8"/>
<dbReference type="InterPro" id="IPR032874">
    <property type="entry name" value="DDE_dom"/>
</dbReference>
<dbReference type="GO" id="GO:0032196">
    <property type="term" value="P:transposition"/>
    <property type="evidence" value="ECO:0007669"/>
    <property type="project" value="UniProtKB-KW"/>
</dbReference>
<dbReference type="InterPro" id="IPR047930">
    <property type="entry name" value="Transpos_IS6"/>
</dbReference>
<sequence>MLAERGVEVDHTTIYQWVQRYGPELDERCRPHFRPTNDSWRIDETYIDIQEQFYYLWRAIDSSGFMLDFLLTAKRDTKAAKRFLSKVLQREHVEQMPRVINTDKYAVYPGVIEDLQESGELPEETEHLPVKYLHNILEQDHRFIKLKVKAGLEFQNFWSAKLTIRGYETMNAIRKGQIVGIEKECLLSQNHFISEIFGIAV</sequence>